<evidence type="ECO:0000313" key="3">
    <source>
        <dbReference type="Proteomes" id="UP000017973"/>
    </source>
</evidence>
<comment type="caution">
    <text evidence="2">The sequence shown here is derived from an EMBL/GenBank/DDBJ whole genome shotgun (WGS) entry which is preliminary data.</text>
</comment>
<dbReference type="InterPro" id="IPR035167">
    <property type="entry name" value="DUF5316"/>
</dbReference>
<keyword evidence="1" id="KW-0472">Membrane</keyword>
<keyword evidence="3" id="KW-1185">Reference proteome</keyword>
<dbReference type="EMBL" id="AYJU01000015">
    <property type="protein sequence ID" value="EST55115.1"/>
    <property type="molecule type" value="Genomic_DNA"/>
</dbReference>
<dbReference type="Pfam" id="PF17247">
    <property type="entry name" value="DUF5316"/>
    <property type="match status" value="1"/>
</dbReference>
<gene>
    <name evidence="2" type="ORF">T458_11160</name>
</gene>
<proteinExistence type="predicted"/>
<keyword evidence="1" id="KW-0812">Transmembrane</keyword>
<evidence type="ECO:0000256" key="1">
    <source>
        <dbReference type="SAM" id="Phobius"/>
    </source>
</evidence>
<dbReference type="AlphaFoldDB" id="V6MB78"/>
<evidence type="ECO:0000313" key="2">
    <source>
        <dbReference type="EMBL" id="EST55115.1"/>
    </source>
</evidence>
<dbReference type="Proteomes" id="UP000017973">
    <property type="component" value="Unassembled WGS sequence"/>
</dbReference>
<dbReference type="OrthoDB" id="2940255at2"/>
<dbReference type="HOGENOM" id="CLU_163805_0_0_9"/>
<dbReference type="eggNOG" id="ENOG5033BBT">
    <property type="taxonomic scope" value="Bacteria"/>
</dbReference>
<organism evidence="2 3">
    <name type="scientific">Brevibacillus panacihumi W25</name>
    <dbReference type="NCBI Taxonomy" id="1408254"/>
    <lineage>
        <taxon>Bacteria</taxon>
        <taxon>Bacillati</taxon>
        <taxon>Bacillota</taxon>
        <taxon>Bacilli</taxon>
        <taxon>Bacillales</taxon>
        <taxon>Paenibacillaceae</taxon>
        <taxon>Brevibacillus</taxon>
    </lineage>
</organism>
<keyword evidence="1" id="KW-1133">Transmembrane helix</keyword>
<dbReference type="RefSeq" id="WP_023556175.1">
    <property type="nucleotide sequence ID" value="NZ_KI629782.1"/>
</dbReference>
<evidence type="ECO:0008006" key="4">
    <source>
        <dbReference type="Google" id="ProtNLM"/>
    </source>
</evidence>
<feature type="transmembrane region" description="Helical" evidence="1">
    <location>
        <begin position="74"/>
        <end position="95"/>
    </location>
</feature>
<accession>V6MB78</accession>
<protein>
    <recommendedName>
        <fullName evidence="4">DUF5316 domain-containing protein</fullName>
    </recommendedName>
</protein>
<feature type="transmembrane region" description="Helical" evidence="1">
    <location>
        <begin position="32"/>
        <end position="53"/>
    </location>
</feature>
<name>V6MB78_9BACL</name>
<reference evidence="2 3" key="1">
    <citation type="journal article" date="2014" name="Genome Announc.">
        <title>Draft Genome Sequence of Brevibacillus panacihumi Strain W25, a Halotolerant Hydrocarbon-Degrading Bacterium.</title>
        <authorList>
            <person name="Wang X."/>
            <person name="Jin D."/>
            <person name="Zhou L."/>
            <person name="Wu L."/>
            <person name="An W."/>
            <person name="Chen Y."/>
            <person name="Zhao L."/>
        </authorList>
    </citation>
    <scope>NUCLEOTIDE SEQUENCE [LARGE SCALE GENOMIC DNA]</scope>
    <source>
        <strain evidence="2 3">W25</strain>
    </source>
</reference>
<sequence>MKGSLIIGLGLLIISTIWSLIANDLSLIVKLSGSFGVICLLLSAIFVGAMNDGDRIRSYDNLETKDDRRTRRKWAINLAIVGLPNLITAILILIFKFAK</sequence>